<keyword evidence="2" id="KW-1185">Reference proteome</keyword>
<dbReference type="NCBIfam" id="NF003816">
    <property type="entry name" value="PRK05406.1-5"/>
    <property type="match status" value="1"/>
</dbReference>
<organism evidence="1 2">
    <name type="scientific">Photobacterium aquae</name>
    <dbReference type="NCBI Taxonomy" id="1195763"/>
    <lineage>
        <taxon>Bacteria</taxon>
        <taxon>Pseudomonadati</taxon>
        <taxon>Pseudomonadota</taxon>
        <taxon>Gammaproteobacteria</taxon>
        <taxon>Vibrionales</taxon>
        <taxon>Vibrionaceae</taxon>
        <taxon>Photobacterium</taxon>
    </lineage>
</organism>
<dbReference type="OrthoDB" id="9773478at2"/>
<dbReference type="Proteomes" id="UP000036097">
    <property type="component" value="Unassembled WGS sequence"/>
</dbReference>
<reference evidence="1 2" key="1">
    <citation type="submission" date="2015-05" db="EMBL/GenBank/DDBJ databases">
        <title>Photobacterium galathea sp. nov.</title>
        <authorList>
            <person name="Machado H."/>
            <person name="Gram L."/>
        </authorList>
    </citation>
    <scope>NUCLEOTIDE SEQUENCE [LARGE SCALE GENOMIC DNA]</scope>
    <source>
        <strain evidence="1 2">CGMCC 1.12159</strain>
    </source>
</reference>
<protein>
    <recommendedName>
        <fullName evidence="3">LamB/YcsF family protein</fullName>
    </recommendedName>
</protein>
<evidence type="ECO:0000313" key="1">
    <source>
        <dbReference type="EMBL" id="KLV08891.1"/>
    </source>
</evidence>
<dbReference type="Pfam" id="PF03746">
    <property type="entry name" value="LamB_YcsF"/>
    <property type="match status" value="1"/>
</dbReference>
<proteinExistence type="predicted"/>
<dbReference type="CDD" id="cd10787">
    <property type="entry name" value="LamB_YcsF_like"/>
    <property type="match status" value="1"/>
</dbReference>
<sequence length="246" mass="27147">MKLNCDMGESFGSWEMGNDAAAMPWIDMANVACGFHASDPSHMAKTVELALVHGVEIGAHPGYDDKQGFGRRHIPHTSQEITQLVAYQVGALDAICRLYGATLNYVKPHGALYNDMMADPSVYEAILSAVSLLNMQRPSSLSLMILARTDNRQYIAQAAKYAVPLLFEAFADRAYQSTGLLVPRSQAGSVYHDTERIRQQVAELAGGWVTTIDNQCLKLYADTVCVHGDNEESVMLVKQLHEDLRR</sequence>
<gene>
    <name evidence="1" type="ORF">ABT56_01360</name>
</gene>
<evidence type="ECO:0008006" key="3">
    <source>
        <dbReference type="Google" id="ProtNLM"/>
    </source>
</evidence>
<dbReference type="EMBL" id="LDOT01000002">
    <property type="protein sequence ID" value="KLV08891.1"/>
    <property type="molecule type" value="Genomic_DNA"/>
</dbReference>
<dbReference type="NCBIfam" id="NF003814">
    <property type="entry name" value="PRK05406.1-3"/>
    <property type="match status" value="1"/>
</dbReference>
<dbReference type="PANTHER" id="PTHR30292:SF0">
    <property type="entry name" value="5-OXOPROLINASE SUBUNIT A"/>
    <property type="match status" value="1"/>
</dbReference>
<dbReference type="STRING" id="1195763.ABT56_01360"/>
<dbReference type="PANTHER" id="PTHR30292">
    <property type="entry name" value="UNCHARACTERIZED PROTEIN YBGL-RELATED"/>
    <property type="match status" value="1"/>
</dbReference>
<dbReference type="InterPro" id="IPR011330">
    <property type="entry name" value="Glyco_hydro/deAcase_b/a-brl"/>
</dbReference>
<name>A0A0J1HB73_9GAMM</name>
<accession>A0A0J1HB73</accession>
<dbReference type="PATRIC" id="fig|1195763.3.peg.301"/>
<dbReference type="SUPFAM" id="SSF88713">
    <property type="entry name" value="Glycoside hydrolase/deacetylase"/>
    <property type="match status" value="1"/>
</dbReference>
<dbReference type="Gene3D" id="3.20.20.370">
    <property type="entry name" value="Glycoside hydrolase/deacetylase"/>
    <property type="match status" value="1"/>
</dbReference>
<comment type="caution">
    <text evidence="1">The sequence shown here is derived from an EMBL/GenBank/DDBJ whole genome shotgun (WGS) entry which is preliminary data.</text>
</comment>
<evidence type="ECO:0000313" key="2">
    <source>
        <dbReference type="Proteomes" id="UP000036097"/>
    </source>
</evidence>
<dbReference type="RefSeq" id="WP_047877052.1">
    <property type="nucleotide sequence ID" value="NZ_LDOT01000002.1"/>
</dbReference>
<dbReference type="InterPro" id="IPR005501">
    <property type="entry name" value="LamB/YcsF/PxpA-like"/>
</dbReference>
<dbReference type="GO" id="GO:0005975">
    <property type="term" value="P:carbohydrate metabolic process"/>
    <property type="evidence" value="ECO:0007669"/>
    <property type="project" value="InterPro"/>
</dbReference>
<dbReference type="AlphaFoldDB" id="A0A0J1HB73"/>